<dbReference type="KEGG" id="ccp:CHC_T00000311001"/>
<reference evidence="3" key="1">
    <citation type="journal article" date="2013" name="Proc. Natl. Acad. Sci. U.S.A.">
        <title>Genome structure and metabolic features in the red seaweed Chondrus crispus shed light on evolution of the Archaeplastida.</title>
        <authorList>
            <person name="Collen J."/>
            <person name="Porcel B."/>
            <person name="Carre W."/>
            <person name="Ball S.G."/>
            <person name="Chaparro C."/>
            <person name="Tonon T."/>
            <person name="Barbeyron T."/>
            <person name="Michel G."/>
            <person name="Noel B."/>
            <person name="Valentin K."/>
            <person name="Elias M."/>
            <person name="Artiguenave F."/>
            <person name="Arun A."/>
            <person name="Aury J.M."/>
            <person name="Barbosa-Neto J.F."/>
            <person name="Bothwell J.H."/>
            <person name="Bouget F.Y."/>
            <person name="Brillet L."/>
            <person name="Cabello-Hurtado F."/>
            <person name="Capella-Gutierrez S."/>
            <person name="Charrier B."/>
            <person name="Cladiere L."/>
            <person name="Cock J.M."/>
            <person name="Coelho S.M."/>
            <person name="Colleoni C."/>
            <person name="Czjzek M."/>
            <person name="Da Silva C."/>
            <person name="Delage L."/>
            <person name="Denoeud F."/>
            <person name="Deschamps P."/>
            <person name="Dittami S.M."/>
            <person name="Gabaldon T."/>
            <person name="Gachon C.M."/>
            <person name="Groisillier A."/>
            <person name="Herve C."/>
            <person name="Jabbari K."/>
            <person name="Katinka M."/>
            <person name="Kloareg B."/>
            <person name="Kowalczyk N."/>
            <person name="Labadie K."/>
            <person name="Leblanc C."/>
            <person name="Lopez P.J."/>
            <person name="McLachlan D.H."/>
            <person name="Meslet-Cladiere L."/>
            <person name="Moustafa A."/>
            <person name="Nehr Z."/>
            <person name="Nyvall Collen P."/>
            <person name="Panaud O."/>
            <person name="Partensky F."/>
            <person name="Poulain J."/>
            <person name="Rensing S.A."/>
            <person name="Rousvoal S."/>
            <person name="Samson G."/>
            <person name="Symeonidi A."/>
            <person name="Weissenbach J."/>
            <person name="Zambounis A."/>
            <person name="Wincker P."/>
            <person name="Boyen C."/>
        </authorList>
    </citation>
    <scope>NUCLEOTIDE SEQUENCE [LARGE SCALE GENOMIC DNA]</scope>
    <source>
        <strain evidence="3">cv. Stackhouse</strain>
    </source>
</reference>
<keyword evidence="3" id="KW-1185">Reference proteome</keyword>
<dbReference type="Gramene" id="CDF39488">
    <property type="protein sequence ID" value="CDF39488"/>
    <property type="gene ID" value="CHC_T00000311001"/>
</dbReference>
<accession>R7QP10</accession>
<proteinExistence type="predicted"/>
<evidence type="ECO:0000313" key="2">
    <source>
        <dbReference type="EMBL" id="CDF39488.1"/>
    </source>
</evidence>
<dbReference type="RefSeq" id="XP_005719399.1">
    <property type="nucleotide sequence ID" value="XM_005719342.1"/>
</dbReference>
<feature type="transmembrane region" description="Helical" evidence="1">
    <location>
        <begin position="71"/>
        <end position="97"/>
    </location>
</feature>
<sequence length="151" mass="17198">MQPYSPPITRSYVDSPQLKSRTYVQLFAWFGLLIAVLHLFEGRSLGWLQLFLSILGIFASWENVTSRRSYLAVYVAGCFIWTVIDAFYMLLLIASIWSPLHDFIQGLIVSNTFRNLSGSLDELFTALGKDTGFFELFSVTTSLLRTFACRC</sequence>
<evidence type="ECO:0000256" key="1">
    <source>
        <dbReference type="SAM" id="Phobius"/>
    </source>
</evidence>
<organism evidence="2 3">
    <name type="scientific">Chondrus crispus</name>
    <name type="common">Carrageen Irish moss</name>
    <name type="synonym">Polymorpha crispa</name>
    <dbReference type="NCBI Taxonomy" id="2769"/>
    <lineage>
        <taxon>Eukaryota</taxon>
        <taxon>Rhodophyta</taxon>
        <taxon>Florideophyceae</taxon>
        <taxon>Rhodymeniophycidae</taxon>
        <taxon>Gigartinales</taxon>
        <taxon>Gigartinaceae</taxon>
        <taxon>Chondrus</taxon>
    </lineage>
</organism>
<dbReference type="EMBL" id="HG002044">
    <property type="protein sequence ID" value="CDF39488.1"/>
    <property type="molecule type" value="Genomic_DNA"/>
</dbReference>
<dbReference type="Proteomes" id="UP000012073">
    <property type="component" value="Unassembled WGS sequence"/>
</dbReference>
<dbReference type="AlphaFoldDB" id="R7QP10"/>
<keyword evidence="1" id="KW-0812">Transmembrane</keyword>
<dbReference type="GeneID" id="17327116"/>
<evidence type="ECO:0000313" key="3">
    <source>
        <dbReference type="Proteomes" id="UP000012073"/>
    </source>
</evidence>
<gene>
    <name evidence="2" type="ORF">CHC_T00000311001</name>
</gene>
<dbReference type="OrthoDB" id="10630536at2759"/>
<name>R7QP10_CHOCR</name>
<feature type="transmembrane region" description="Helical" evidence="1">
    <location>
        <begin position="21"/>
        <end position="40"/>
    </location>
</feature>
<feature type="transmembrane region" description="Helical" evidence="1">
    <location>
        <begin position="46"/>
        <end position="64"/>
    </location>
</feature>
<keyword evidence="1" id="KW-0472">Membrane</keyword>
<keyword evidence="1" id="KW-1133">Transmembrane helix</keyword>
<protein>
    <submittedName>
        <fullName evidence="2">Uncharacterized protein</fullName>
    </submittedName>
</protein>